<dbReference type="PRINTS" id="PR00926">
    <property type="entry name" value="MITOCARRIER"/>
</dbReference>
<dbReference type="GO" id="GO:0031966">
    <property type="term" value="C:mitochondrial membrane"/>
    <property type="evidence" value="ECO:0007669"/>
    <property type="project" value="UniProtKB-SubCell"/>
</dbReference>
<evidence type="ECO:0000256" key="5">
    <source>
        <dbReference type="ARBA" id="ARBA00022737"/>
    </source>
</evidence>
<evidence type="ECO:0000256" key="4">
    <source>
        <dbReference type="ARBA" id="ARBA00022692"/>
    </source>
</evidence>
<feature type="repeat" description="Solcar" evidence="9">
    <location>
        <begin position="1"/>
        <end position="88"/>
    </location>
</feature>
<evidence type="ECO:0000313" key="12">
    <source>
        <dbReference type="Proteomes" id="UP000594262"/>
    </source>
</evidence>
<dbReference type="AlphaFoldDB" id="A0A7M5V4I9"/>
<evidence type="ECO:0000256" key="2">
    <source>
        <dbReference type="ARBA" id="ARBA00006375"/>
    </source>
</evidence>
<dbReference type="PANTHER" id="PTHR45624:SF61">
    <property type="entry name" value="MITOCHONDRIAL BASIC AMINO ACIDS TRANSPORTER"/>
    <property type="match status" value="1"/>
</dbReference>
<keyword evidence="6" id="KW-1133">Transmembrane helix</keyword>
<keyword evidence="12" id="KW-1185">Reference proteome</keyword>
<dbReference type="OrthoDB" id="193856at2759"/>
<dbReference type="PROSITE" id="PS50920">
    <property type="entry name" value="SOLCAR"/>
    <property type="match status" value="3"/>
</dbReference>
<evidence type="ECO:0000256" key="6">
    <source>
        <dbReference type="ARBA" id="ARBA00022989"/>
    </source>
</evidence>
<dbReference type="PANTHER" id="PTHR45624">
    <property type="entry name" value="MITOCHONDRIAL BASIC AMINO ACIDS TRANSPORTER-RELATED"/>
    <property type="match status" value="1"/>
</dbReference>
<dbReference type="GeneID" id="136803690"/>
<dbReference type="GO" id="GO:0005289">
    <property type="term" value="F:high-affinity L-arginine transmembrane transporter activity"/>
    <property type="evidence" value="ECO:0007669"/>
    <property type="project" value="TreeGrafter"/>
</dbReference>
<dbReference type="Proteomes" id="UP000594262">
    <property type="component" value="Unplaced"/>
</dbReference>
<comment type="similarity">
    <text evidence="2 10">Belongs to the mitochondrial carrier (TC 2.A.29) family.</text>
</comment>
<dbReference type="InterPro" id="IPR050567">
    <property type="entry name" value="Mitochondrial_Carrier"/>
</dbReference>
<dbReference type="Gene3D" id="1.50.40.10">
    <property type="entry name" value="Mitochondrial carrier domain"/>
    <property type="match status" value="2"/>
</dbReference>
<keyword evidence="3 10" id="KW-0813">Transport</keyword>
<keyword evidence="5" id="KW-0677">Repeat</keyword>
<comment type="subcellular location">
    <subcellularLocation>
        <location evidence="1">Mitochondrion membrane</location>
        <topology evidence="1">Multi-pass membrane protein</topology>
    </subcellularLocation>
</comment>
<evidence type="ECO:0000256" key="10">
    <source>
        <dbReference type="RuleBase" id="RU000488"/>
    </source>
</evidence>
<evidence type="ECO:0000256" key="3">
    <source>
        <dbReference type="ARBA" id="ARBA00022448"/>
    </source>
</evidence>
<feature type="repeat" description="Solcar" evidence="9">
    <location>
        <begin position="195"/>
        <end position="283"/>
    </location>
</feature>
<evidence type="ECO:0000256" key="9">
    <source>
        <dbReference type="PROSITE-ProRule" id="PRU00282"/>
    </source>
</evidence>
<accession>A0A7M5V4I9</accession>
<evidence type="ECO:0000256" key="1">
    <source>
        <dbReference type="ARBA" id="ARBA00004225"/>
    </source>
</evidence>
<feature type="repeat" description="Solcar" evidence="9">
    <location>
        <begin position="91"/>
        <end position="184"/>
    </location>
</feature>
<organism evidence="11 12">
    <name type="scientific">Clytia hemisphaerica</name>
    <dbReference type="NCBI Taxonomy" id="252671"/>
    <lineage>
        <taxon>Eukaryota</taxon>
        <taxon>Metazoa</taxon>
        <taxon>Cnidaria</taxon>
        <taxon>Hydrozoa</taxon>
        <taxon>Hydroidolina</taxon>
        <taxon>Leptothecata</taxon>
        <taxon>Obeliida</taxon>
        <taxon>Clytiidae</taxon>
        <taxon>Clytia</taxon>
    </lineage>
</organism>
<dbReference type="InterPro" id="IPR002067">
    <property type="entry name" value="MCP"/>
</dbReference>
<keyword evidence="4 9" id="KW-0812">Transmembrane</keyword>
<name>A0A7M5V4I9_9CNID</name>
<reference evidence="11" key="1">
    <citation type="submission" date="2021-01" db="UniProtKB">
        <authorList>
            <consortium name="EnsemblMetazoa"/>
        </authorList>
    </citation>
    <scope>IDENTIFICATION</scope>
</reference>
<dbReference type="Pfam" id="PF00153">
    <property type="entry name" value="Mito_carr"/>
    <property type="match status" value="3"/>
</dbReference>
<evidence type="ECO:0000256" key="7">
    <source>
        <dbReference type="ARBA" id="ARBA00023128"/>
    </source>
</evidence>
<keyword evidence="8 9" id="KW-0472">Membrane</keyword>
<protein>
    <submittedName>
        <fullName evidence="11">Uncharacterized protein</fullName>
    </submittedName>
</protein>
<dbReference type="InterPro" id="IPR018108">
    <property type="entry name" value="MCP_transmembrane"/>
</dbReference>
<proteinExistence type="inferred from homology"/>
<evidence type="ECO:0000313" key="11">
    <source>
        <dbReference type="EnsemblMetazoa" id="CLYHEMP011177.1"/>
    </source>
</evidence>
<dbReference type="EnsemblMetazoa" id="CLYHEMT011177.1">
    <property type="protein sequence ID" value="CLYHEMP011177.1"/>
    <property type="gene ID" value="CLYHEMG011177"/>
</dbReference>
<dbReference type="GO" id="GO:1990575">
    <property type="term" value="P:mitochondrial L-ornithine transmembrane transport"/>
    <property type="evidence" value="ECO:0007669"/>
    <property type="project" value="TreeGrafter"/>
</dbReference>
<dbReference type="RefSeq" id="XP_066916508.1">
    <property type="nucleotide sequence ID" value="XM_067060407.1"/>
</dbReference>
<dbReference type="SUPFAM" id="SSF103506">
    <property type="entry name" value="Mitochondrial carrier"/>
    <property type="match status" value="1"/>
</dbReference>
<keyword evidence="7" id="KW-0496">Mitochondrion</keyword>
<dbReference type="InterPro" id="IPR023395">
    <property type="entry name" value="MCP_dom_sf"/>
</dbReference>
<evidence type="ECO:0000256" key="8">
    <source>
        <dbReference type="ARBA" id="ARBA00023136"/>
    </source>
</evidence>
<sequence length="291" mass="32187">MDSFIAGCLGGGLGMFVGHPFDTIKVRLQSEHVQSSSGLRYKGIIDGTIKIIKQEGVTGIYKGATAPIVGVSAQNALMFGIQRFTRQYFQPNLKGEFMAGMVTGTLMSVLAAPVEMTKTRLQVQNIGERTVRAQRKYKGPIDVLHKMYLEEGIRGPGRSFWITLVRDSPGYGIYFSSYPWLCQLMFGADQHIHDLNVLQLSLAGSLAGAISWLVIYPIDVIKTRVCSEGFAPAGKYRNYAHCFTECYREGGVKTFFRGLFPTLIRALPVNGVTFSTVSVVESYFAKRHSET</sequence>